<keyword evidence="7" id="KW-1185">Reference proteome</keyword>
<evidence type="ECO:0000256" key="1">
    <source>
        <dbReference type="ARBA" id="ARBA00004544"/>
    </source>
</evidence>
<dbReference type="EMBL" id="MU007082">
    <property type="protein sequence ID" value="KAF2423434.1"/>
    <property type="molecule type" value="Genomic_DNA"/>
</dbReference>
<evidence type="ECO:0000313" key="6">
    <source>
        <dbReference type="EMBL" id="KAF2423434.1"/>
    </source>
</evidence>
<dbReference type="InterPro" id="IPR008376">
    <property type="entry name" value="Chaperone_Ric-8_A/B"/>
</dbReference>
<sequence>MTTSLIGIGGKSGQAKLEDVKLLLETLRVDLKDKTLEDAQRDQLLEKLKIYGRDADNADPIFTKEGIETLAQYAFESTTTSTSREALRCLANALLLKEGTRQLFVNAGAAPKAAEKLKSDSCDDEFLLSRILFLLTYGTNANFEDLVSKNSLGESINQCLCRHAKRYSKTRRLSSQSSPMDDMALTETAKLLFNITHFNSDLSGIFSPSVPFLLTILSGKKQQSLYLDQSLSAVVNAPINLDLGDETAKAALFPRGDPKSLSQDIVNILDTAIRSHTKGELDPIIAPVISLLRKIYAVAPEEVKRHMESLLLPSDAERNKPLGKSDTLPSRLLKLSTSATTTTLRTSISSLLFELSSKNPTKFVANVGYGFAAGFLMSQNLPVPQNIGEATSAEEESGGGVAVNPITGQRLEMEVDPEDGLPPMTEEEKEEEAERLFVLFERLRATGVVDVVNPITRRPREEGDGDRIEELPD</sequence>
<comment type="subcellular location">
    <subcellularLocation>
        <location evidence="1">Cytoplasm</location>
        <location evidence="1">Cell cortex</location>
    </subcellularLocation>
</comment>
<protein>
    <recommendedName>
        <fullName evidence="8">Guanine nucleotide exchange factor</fullName>
    </recommendedName>
</protein>
<dbReference type="AlphaFoldDB" id="A0A9P4TV55"/>
<proteinExistence type="inferred from homology"/>
<evidence type="ECO:0000256" key="2">
    <source>
        <dbReference type="ARBA" id="ARBA00009049"/>
    </source>
</evidence>
<evidence type="ECO:0008006" key="8">
    <source>
        <dbReference type="Google" id="ProtNLM"/>
    </source>
</evidence>
<dbReference type="GO" id="GO:0007186">
    <property type="term" value="P:G protein-coupled receptor signaling pathway"/>
    <property type="evidence" value="ECO:0007669"/>
    <property type="project" value="TreeGrafter"/>
</dbReference>
<evidence type="ECO:0000256" key="3">
    <source>
        <dbReference type="ARBA" id="ARBA00022490"/>
    </source>
</evidence>
<evidence type="ECO:0000256" key="4">
    <source>
        <dbReference type="ARBA" id="ARBA00022658"/>
    </source>
</evidence>
<dbReference type="InterPro" id="IPR016024">
    <property type="entry name" value="ARM-type_fold"/>
</dbReference>
<dbReference type="PANTHER" id="PTHR12425">
    <property type="entry name" value="SYNEMBRYN"/>
    <property type="match status" value="1"/>
</dbReference>
<keyword evidence="4" id="KW-0344">Guanine-nucleotide releasing factor</keyword>
<dbReference type="Pfam" id="PF10165">
    <property type="entry name" value="Ric8"/>
    <property type="match status" value="1"/>
</dbReference>
<dbReference type="Gene3D" id="1.25.10.10">
    <property type="entry name" value="Leucine-rich Repeat Variant"/>
    <property type="match status" value="1"/>
</dbReference>
<reference evidence="6" key="1">
    <citation type="journal article" date="2020" name="Stud. Mycol.">
        <title>101 Dothideomycetes genomes: a test case for predicting lifestyles and emergence of pathogens.</title>
        <authorList>
            <person name="Haridas S."/>
            <person name="Albert R."/>
            <person name="Binder M."/>
            <person name="Bloem J."/>
            <person name="Labutti K."/>
            <person name="Salamov A."/>
            <person name="Andreopoulos B."/>
            <person name="Baker S."/>
            <person name="Barry K."/>
            <person name="Bills G."/>
            <person name="Bluhm B."/>
            <person name="Cannon C."/>
            <person name="Castanera R."/>
            <person name="Culley D."/>
            <person name="Daum C."/>
            <person name="Ezra D."/>
            <person name="Gonzalez J."/>
            <person name="Henrissat B."/>
            <person name="Kuo A."/>
            <person name="Liang C."/>
            <person name="Lipzen A."/>
            <person name="Lutzoni F."/>
            <person name="Magnuson J."/>
            <person name="Mondo S."/>
            <person name="Nolan M."/>
            <person name="Ohm R."/>
            <person name="Pangilinan J."/>
            <person name="Park H.-J."/>
            <person name="Ramirez L."/>
            <person name="Alfaro M."/>
            <person name="Sun H."/>
            <person name="Tritt A."/>
            <person name="Yoshinaga Y."/>
            <person name="Zwiers L.-H."/>
            <person name="Turgeon B."/>
            <person name="Goodwin S."/>
            <person name="Spatafora J."/>
            <person name="Crous P."/>
            <person name="Grigoriev I."/>
        </authorList>
    </citation>
    <scope>NUCLEOTIDE SEQUENCE</scope>
    <source>
        <strain evidence="6">CBS 130266</strain>
    </source>
</reference>
<dbReference type="GO" id="GO:0005085">
    <property type="term" value="F:guanyl-nucleotide exchange factor activity"/>
    <property type="evidence" value="ECO:0007669"/>
    <property type="project" value="UniProtKB-KW"/>
</dbReference>
<evidence type="ECO:0000313" key="7">
    <source>
        <dbReference type="Proteomes" id="UP000800235"/>
    </source>
</evidence>
<accession>A0A9P4TV55</accession>
<dbReference type="GO" id="GO:0005938">
    <property type="term" value="C:cell cortex"/>
    <property type="evidence" value="ECO:0007669"/>
    <property type="project" value="UniProtKB-SubCell"/>
</dbReference>
<dbReference type="InterPro" id="IPR011989">
    <property type="entry name" value="ARM-like"/>
</dbReference>
<dbReference type="Proteomes" id="UP000800235">
    <property type="component" value="Unassembled WGS sequence"/>
</dbReference>
<organism evidence="6 7">
    <name type="scientific">Tothia fuscella</name>
    <dbReference type="NCBI Taxonomy" id="1048955"/>
    <lineage>
        <taxon>Eukaryota</taxon>
        <taxon>Fungi</taxon>
        <taxon>Dikarya</taxon>
        <taxon>Ascomycota</taxon>
        <taxon>Pezizomycotina</taxon>
        <taxon>Dothideomycetes</taxon>
        <taxon>Pleosporomycetidae</taxon>
        <taxon>Venturiales</taxon>
        <taxon>Cylindrosympodiaceae</taxon>
        <taxon>Tothia</taxon>
    </lineage>
</organism>
<comment type="caution">
    <text evidence="6">The sequence shown here is derived from an EMBL/GenBank/DDBJ whole genome shotgun (WGS) entry which is preliminary data.</text>
</comment>
<dbReference type="GO" id="GO:0001965">
    <property type="term" value="F:G-protein alpha-subunit binding"/>
    <property type="evidence" value="ECO:0007669"/>
    <property type="project" value="TreeGrafter"/>
</dbReference>
<evidence type="ECO:0000256" key="5">
    <source>
        <dbReference type="ARBA" id="ARBA00023186"/>
    </source>
</evidence>
<gene>
    <name evidence="6" type="ORF">EJ08DRAFT_451744</name>
</gene>
<keyword evidence="3" id="KW-0963">Cytoplasm</keyword>
<dbReference type="PRINTS" id="PR01802">
    <property type="entry name" value="SYNEMBRYN"/>
</dbReference>
<dbReference type="OrthoDB" id="5585685at2759"/>
<keyword evidence="5" id="KW-0143">Chaperone</keyword>
<comment type="similarity">
    <text evidence="2">Belongs to the synembryn family.</text>
</comment>
<dbReference type="SUPFAM" id="SSF48371">
    <property type="entry name" value="ARM repeat"/>
    <property type="match status" value="1"/>
</dbReference>
<dbReference type="InterPro" id="IPR019318">
    <property type="entry name" value="Gua_nucleotide_exch_fac_Ric8"/>
</dbReference>
<name>A0A9P4TV55_9PEZI</name>
<dbReference type="PANTHER" id="PTHR12425:SF5">
    <property type="entry name" value="SYNEMBRYN"/>
    <property type="match status" value="1"/>
</dbReference>